<proteinExistence type="predicted"/>
<accession>A0ACC2IE52</accession>
<evidence type="ECO:0000313" key="1">
    <source>
        <dbReference type="EMBL" id="KAJ8113456.1"/>
    </source>
</evidence>
<reference evidence="1" key="1">
    <citation type="submission" date="2022-11" db="EMBL/GenBank/DDBJ databases">
        <title>Genome Sequence of Boeremia exigua.</title>
        <authorList>
            <person name="Buettner E."/>
        </authorList>
    </citation>
    <scope>NUCLEOTIDE SEQUENCE</scope>
    <source>
        <strain evidence="1">CU02</strain>
    </source>
</reference>
<keyword evidence="2" id="KW-1185">Reference proteome</keyword>
<organism evidence="1 2">
    <name type="scientific">Boeremia exigua</name>
    <dbReference type="NCBI Taxonomy" id="749465"/>
    <lineage>
        <taxon>Eukaryota</taxon>
        <taxon>Fungi</taxon>
        <taxon>Dikarya</taxon>
        <taxon>Ascomycota</taxon>
        <taxon>Pezizomycotina</taxon>
        <taxon>Dothideomycetes</taxon>
        <taxon>Pleosporomycetidae</taxon>
        <taxon>Pleosporales</taxon>
        <taxon>Pleosporineae</taxon>
        <taxon>Didymellaceae</taxon>
        <taxon>Boeremia</taxon>
    </lineage>
</organism>
<comment type="caution">
    <text evidence="1">The sequence shown here is derived from an EMBL/GenBank/DDBJ whole genome shotgun (WGS) entry which is preliminary data.</text>
</comment>
<name>A0ACC2IE52_9PLEO</name>
<gene>
    <name evidence="1" type="ORF">OPT61_g4417</name>
</gene>
<evidence type="ECO:0000313" key="2">
    <source>
        <dbReference type="Proteomes" id="UP001153331"/>
    </source>
</evidence>
<dbReference type="EMBL" id="JAPHNI010000252">
    <property type="protein sequence ID" value="KAJ8113456.1"/>
    <property type="molecule type" value="Genomic_DNA"/>
</dbReference>
<dbReference type="Proteomes" id="UP001153331">
    <property type="component" value="Unassembled WGS sequence"/>
</dbReference>
<protein>
    <submittedName>
        <fullName evidence="1">Uncharacterized protein</fullName>
    </submittedName>
</protein>
<sequence>MVGVAGRSKGCVTCRRRKKGCDSKRPACSQCLERNIRCGGYDLDRVFITSKYEAPTKASMLVVKHRDPTMASTFQVIPQSLAQTAFSAKGMEATFALFPSQQGVRNVLNLQKQFSTLLPALSMQDEALRQMIFAVGLVTLGKGSNDQVVLRKGQVMYGKALQELGLSLQSPEKRAIEALLATTRLMGLYEILYGADGDNLTQARNWMSHAQGEIAMIVARGPEAFTTDAAHLMFTISRYNCAITGVRSRRPVVLNEEQWKTVPWRGRIKPASDTIIDILLEVPAILADLDYLDSLSLDDLRFDELRLKTIKKCWAVHCELDVWATENAHEVYTPDTDAPIPFDFPNMDMATLSIRYWATATMLYQSLDRALRYSAHELLPPYLDRPYGRPFARLIVRSVFWFFRKDQGVTGPSAVLFPLGIALLYLRQSEVPEPQYMNLVFDVWNNPDWPRSVQSFLKSMSKAINLPTRTIPENAVTWSTSEIRPMYDIDGNVLSGPYINPSRFGSV</sequence>